<keyword evidence="2" id="KW-0328">Glycosyltransferase</keyword>
<keyword evidence="5" id="KW-0472">Membrane</keyword>
<keyword evidence="5" id="KW-0812">Transmembrane</keyword>
<feature type="transmembrane region" description="Helical" evidence="5">
    <location>
        <begin position="381"/>
        <end position="402"/>
    </location>
</feature>
<keyword evidence="7" id="KW-1185">Reference proteome</keyword>
<feature type="transmembrane region" description="Helical" evidence="5">
    <location>
        <begin position="336"/>
        <end position="369"/>
    </location>
</feature>
<dbReference type="Gene3D" id="3.90.550.10">
    <property type="entry name" value="Spore Coat Polysaccharide Biosynthesis Protein SpsA, Chain A"/>
    <property type="match status" value="1"/>
</dbReference>
<organism evidence="6 7">
    <name type="scientific">Armatimonas rosea</name>
    <dbReference type="NCBI Taxonomy" id="685828"/>
    <lineage>
        <taxon>Bacteria</taxon>
        <taxon>Bacillati</taxon>
        <taxon>Armatimonadota</taxon>
        <taxon>Armatimonadia</taxon>
        <taxon>Armatimonadales</taxon>
        <taxon>Armatimonadaceae</taxon>
        <taxon>Armatimonas</taxon>
    </lineage>
</organism>
<evidence type="ECO:0000256" key="2">
    <source>
        <dbReference type="ARBA" id="ARBA00022676"/>
    </source>
</evidence>
<gene>
    <name evidence="6" type="ORF">HNQ39_003439</name>
</gene>
<feature type="transmembrane region" description="Helical" evidence="5">
    <location>
        <begin position="15"/>
        <end position="39"/>
    </location>
</feature>
<proteinExistence type="inferred from homology"/>
<dbReference type="InterPro" id="IPR029044">
    <property type="entry name" value="Nucleotide-diphossugar_trans"/>
</dbReference>
<feature type="region of interest" description="Disordered" evidence="4">
    <location>
        <begin position="416"/>
        <end position="437"/>
    </location>
</feature>
<sequence>MSELYSAFTYTCLTAWMALGLATLGSSAYLAGLMGRAALRQKKTQAKLSTSAVPQLVVVIPAHDEEVVIAATLESLAAQSYPHTAYELVVVADNCTDTTAALARAAGATVLERTDTERRGKGYALEWAIEQLWSRTSKPDAVVIVDADTKAAPDFLEVLSGELFAGVGPESWATHRRAIQGRYGVLNGGESWRAALMEGAFELVNHVKPLGRSVQGFTVGLKGNGMGFTRAVLEAAPWSGNSITEDIDYGLDLLLNHGLVVGYAPEAVVRAQMPNTSQQAASQRARWERGRYRLLRERAPQLFTAGMKRGDSRLVDAALDLVIPPLAELAALHGAWLGLTALCFSMGVLVPVWVLLWPLSLALYGAYIFGGLKVSEARPEVYSALVRAPFYALWKFALYALVRLKGGQKTKNGSLEWVRTERTPMGDESKKPLEDAA</sequence>
<dbReference type="Proteomes" id="UP000520814">
    <property type="component" value="Unassembled WGS sequence"/>
</dbReference>
<dbReference type="RefSeq" id="WP_184198973.1">
    <property type="nucleotide sequence ID" value="NZ_JACHGW010000003.1"/>
</dbReference>
<comment type="similarity">
    <text evidence="1">Belongs to the glycosyltransferase 2 family.</text>
</comment>
<name>A0A7W9STG3_ARMRO</name>
<keyword evidence="5" id="KW-1133">Transmembrane helix</keyword>
<protein>
    <submittedName>
        <fullName evidence="6">Glycosyltransferase involved in cell wall biosynthesis</fullName>
    </submittedName>
</protein>
<evidence type="ECO:0000256" key="4">
    <source>
        <dbReference type="SAM" id="MobiDB-lite"/>
    </source>
</evidence>
<evidence type="ECO:0000313" key="6">
    <source>
        <dbReference type="EMBL" id="MBB6051629.1"/>
    </source>
</evidence>
<dbReference type="PANTHER" id="PTHR43630">
    <property type="entry name" value="POLY-BETA-1,6-N-ACETYL-D-GLUCOSAMINE SYNTHASE"/>
    <property type="match status" value="1"/>
</dbReference>
<dbReference type="AlphaFoldDB" id="A0A7W9STG3"/>
<feature type="compositionally biased region" description="Basic and acidic residues" evidence="4">
    <location>
        <begin position="418"/>
        <end position="437"/>
    </location>
</feature>
<dbReference type="CDD" id="cd06438">
    <property type="entry name" value="EpsO_like"/>
    <property type="match status" value="1"/>
</dbReference>
<accession>A0A7W9STG3</accession>
<dbReference type="Pfam" id="PF13641">
    <property type="entry name" value="Glyco_tranf_2_3"/>
    <property type="match status" value="1"/>
</dbReference>
<evidence type="ECO:0000256" key="3">
    <source>
        <dbReference type="ARBA" id="ARBA00022679"/>
    </source>
</evidence>
<dbReference type="SUPFAM" id="SSF53448">
    <property type="entry name" value="Nucleotide-diphospho-sugar transferases"/>
    <property type="match status" value="1"/>
</dbReference>
<keyword evidence="3 6" id="KW-0808">Transferase</keyword>
<evidence type="ECO:0000256" key="5">
    <source>
        <dbReference type="SAM" id="Phobius"/>
    </source>
</evidence>
<dbReference type="GO" id="GO:0016757">
    <property type="term" value="F:glycosyltransferase activity"/>
    <property type="evidence" value="ECO:0007669"/>
    <property type="project" value="UniProtKB-KW"/>
</dbReference>
<evidence type="ECO:0000256" key="1">
    <source>
        <dbReference type="ARBA" id="ARBA00006739"/>
    </source>
</evidence>
<reference evidence="6 7" key="1">
    <citation type="submission" date="2020-08" db="EMBL/GenBank/DDBJ databases">
        <title>Genomic Encyclopedia of Type Strains, Phase IV (KMG-IV): sequencing the most valuable type-strain genomes for metagenomic binning, comparative biology and taxonomic classification.</title>
        <authorList>
            <person name="Goeker M."/>
        </authorList>
    </citation>
    <scope>NUCLEOTIDE SEQUENCE [LARGE SCALE GENOMIC DNA]</scope>
    <source>
        <strain evidence="6 7">DSM 23562</strain>
    </source>
</reference>
<evidence type="ECO:0000313" key="7">
    <source>
        <dbReference type="Proteomes" id="UP000520814"/>
    </source>
</evidence>
<dbReference type="PANTHER" id="PTHR43630:SF1">
    <property type="entry name" value="POLY-BETA-1,6-N-ACETYL-D-GLUCOSAMINE SYNTHASE"/>
    <property type="match status" value="1"/>
</dbReference>
<comment type="caution">
    <text evidence="6">The sequence shown here is derived from an EMBL/GenBank/DDBJ whole genome shotgun (WGS) entry which is preliminary data.</text>
</comment>
<dbReference type="EMBL" id="JACHGW010000003">
    <property type="protein sequence ID" value="MBB6051629.1"/>
    <property type="molecule type" value="Genomic_DNA"/>
</dbReference>